<dbReference type="GO" id="GO:0045148">
    <property type="term" value="F:tripeptide aminopeptidase activity"/>
    <property type="evidence" value="ECO:0007669"/>
    <property type="project" value="UniProtKB-UniRule"/>
</dbReference>
<dbReference type="NCBIfam" id="NF009920">
    <property type="entry name" value="PRK13381.1"/>
    <property type="match status" value="1"/>
</dbReference>
<dbReference type="GO" id="GO:0006518">
    <property type="term" value="P:peptide metabolic process"/>
    <property type="evidence" value="ECO:0007669"/>
    <property type="project" value="InterPro"/>
</dbReference>
<dbReference type="EC" id="3.4.11.4" evidence="9"/>
<name>A0A9D1HNS8_9FIRM</name>
<dbReference type="Gene3D" id="3.40.630.10">
    <property type="entry name" value="Zn peptidases"/>
    <property type="match status" value="1"/>
</dbReference>
<dbReference type="AlphaFoldDB" id="A0A9D1HNS8"/>
<dbReference type="SUPFAM" id="SSF55031">
    <property type="entry name" value="Bacterial exopeptidase dimerisation domain"/>
    <property type="match status" value="1"/>
</dbReference>
<evidence type="ECO:0000256" key="7">
    <source>
        <dbReference type="ARBA" id="ARBA00022833"/>
    </source>
</evidence>
<dbReference type="InterPro" id="IPR010161">
    <property type="entry name" value="Peptidase_M20B"/>
</dbReference>
<feature type="binding site" evidence="11">
    <location>
        <position position="140"/>
    </location>
    <ligand>
        <name>Zn(2+)</name>
        <dbReference type="ChEBI" id="CHEBI:29105"/>
        <label>2</label>
    </ligand>
</feature>
<comment type="cofactor">
    <cofactor evidence="11">
        <name>Zn(2+)</name>
        <dbReference type="ChEBI" id="CHEBI:29105"/>
    </cofactor>
    <text evidence="11">Binds 2 Zn(2+) ions per subunit.</text>
</comment>
<dbReference type="EMBL" id="DVMJ01000065">
    <property type="protein sequence ID" value="HIU13950.1"/>
    <property type="molecule type" value="Genomic_DNA"/>
</dbReference>
<dbReference type="PIRSF" id="PIRSF037215">
    <property type="entry name" value="Peptidase_M20B"/>
    <property type="match status" value="1"/>
</dbReference>
<feature type="binding site" evidence="11">
    <location>
        <position position="77"/>
    </location>
    <ligand>
        <name>Zn(2+)</name>
        <dbReference type="ChEBI" id="CHEBI:29105"/>
        <label>1</label>
    </ligand>
</feature>
<protein>
    <recommendedName>
        <fullName evidence="9">Peptidase T</fullName>
        <ecNumber evidence="9">3.4.11.4</ecNumber>
    </recommendedName>
</protein>
<dbReference type="Gene3D" id="3.30.70.360">
    <property type="match status" value="1"/>
</dbReference>
<reference evidence="13" key="2">
    <citation type="journal article" date="2021" name="PeerJ">
        <title>Extensive microbial diversity within the chicken gut microbiome revealed by metagenomics and culture.</title>
        <authorList>
            <person name="Gilroy R."/>
            <person name="Ravi A."/>
            <person name="Getino M."/>
            <person name="Pursley I."/>
            <person name="Horton D.L."/>
            <person name="Alikhan N.F."/>
            <person name="Baker D."/>
            <person name="Gharbi K."/>
            <person name="Hall N."/>
            <person name="Watson M."/>
            <person name="Adriaenssens E.M."/>
            <person name="Foster-Nyarko E."/>
            <person name="Jarju S."/>
            <person name="Secka A."/>
            <person name="Antonio M."/>
            <person name="Oren A."/>
            <person name="Chaudhuri R.R."/>
            <person name="La Ragione R."/>
            <person name="Hildebrand F."/>
            <person name="Pallen M.J."/>
        </authorList>
    </citation>
    <scope>NUCLEOTIDE SEQUENCE</scope>
    <source>
        <strain evidence="13">CHK195-11698</strain>
    </source>
</reference>
<feature type="binding site" evidence="11">
    <location>
        <position position="140"/>
    </location>
    <ligand>
        <name>Zn(2+)</name>
        <dbReference type="ChEBI" id="CHEBI:29105"/>
        <label>1</label>
    </ligand>
</feature>
<evidence type="ECO:0000256" key="5">
    <source>
        <dbReference type="ARBA" id="ARBA00022723"/>
    </source>
</evidence>
<reference evidence="13" key="1">
    <citation type="submission" date="2020-10" db="EMBL/GenBank/DDBJ databases">
        <authorList>
            <person name="Gilroy R."/>
        </authorList>
    </citation>
    <scope>NUCLEOTIDE SEQUENCE</scope>
    <source>
        <strain evidence="13">CHK195-11698</strain>
    </source>
</reference>
<dbReference type="InterPro" id="IPR036264">
    <property type="entry name" value="Bact_exopeptidase_dim_dom"/>
</dbReference>
<evidence type="ECO:0000256" key="4">
    <source>
        <dbReference type="ARBA" id="ARBA00022670"/>
    </source>
</evidence>
<evidence type="ECO:0000313" key="14">
    <source>
        <dbReference type="Proteomes" id="UP000824175"/>
    </source>
</evidence>
<keyword evidence="4" id="KW-0645">Protease</keyword>
<accession>A0A9D1HNS8</accession>
<organism evidence="13 14">
    <name type="scientific">Candidatus Fimiplasma intestinipullorum</name>
    <dbReference type="NCBI Taxonomy" id="2840825"/>
    <lineage>
        <taxon>Bacteria</taxon>
        <taxon>Bacillati</taxon>
        <taxon>Bacillota</taxon>
        <taxon>Clostridia</taxon>
        <taxon>Eubacteriales</taxon>
        <taxon>Candidatus Fimiplasma</taxon>
    </lineage>
</organism>
<comment type="caution">
    <text evidence="13">The sequence shown here is derived from an EMBL/GenBank/DDBJ whole genome shotgun (WGS) entry which is preliminary data.</text>
</comment>
<sequence>MDLIERFIRYVKVDTQSSPTSTTAPSTMKQLDLARLLVSDLKDLGVEDVVLTEQGIVYAFIEGNTDQSCPRIGLIAHMDTSPDMSGTNVKPRLISHYDGGTIVLNSDLNITMDPKDFPSLAGVVGHDLIVTDGTTLLGADDKAGVAEIMDAISEIMRHPEWKHGPISIAFTPDEEVGRGTENFDVNFFKADYAYTVDGGEVNSVDYENFNAASAKVCVHGLSIHPGSAKHKMKNSLLLAMEFQQLLPVFDNPAVTEGYEGFNHLTTMSGDCEKTEMNYIIRNHDREQLNKQKADFENARDFMNRKYGAGTIDLTIEDAYKNMRSYIEDRMTIVEQAKEAIAQCGLTPVSTAIRGGTDGASLTYMGLPCPNLGTGGRQCHGKFEYASVQEMRQMSQILQYLMQKAAED</sequence>
<dbReference type="SUPFAM" id="SSF53187">
    <property type="entry name" value="Zn-dependent exopeptidases"/>
    <property type="match status" value="1"/>
</dbReference>
<keyword evidence="3 13" id="KW-0031">Aminopeptidase</keyword>
<dbReference type="CDD" id="cd03892">
    <property type="entry name" value="M20_peptT"/>
    <property type="match status" value="1"/>
</dbReference>
<dbReference type="NCBIfam" id="TIGR01882">
    <property type="entry name" value="peptidase-T"/>
    <property type="match status" value="1"/>
</dbReference>
<keyword evidence="5 11" id="KW-0479">Metal-binding</keyword>
<evidence type="ECO:0000256" key="8">
    <source>
        <dbReference type="ARBA" id="ARBA00023049"/>
    </source>
</evidence>
<feature type="binding site" evidence="11">
    <location>
        <position position="197"/>
    </location>
    <ligand>
        <name>Zn(2+)</name>
        <dbReference type="ChEBI" id="CHEBI:29105"/>
        <label>1</label>
    </ligand>
</feature>
<keyword evidence="6 13" id="KW-0378">Hydrolase</keyword>
<dbReference type="PROSITE" id="PS00758">
    <property type="entry name" value="ARGE_DAPE_CPG2_1"/>
    <property type="match status" value="1"/>
</dbReference>
<evidence type="ECO:0000259" key="12">
    <source>
        <dbReference type="Pfam" id="PF07687"/>
    </source>
</evidence>
<dbReference type="InterPro" id="IPR011650">
    <property type="entry name" value="Peptidase_M20_dimer"/>
</dbReference>
<evidence type="ECO:0000313" key="13">
    <source>
        <dbReference type="EMBL" id="HIU13950.1"/>
    </source>
</evidence>
<evidence type="ECO:0000256" key="11">
    <source>
        <dbReference type="PIRSR" id="PIRSR037215-2"/>
    </source>
</evidence>
<comment type="catalytic activity">
    <reaction evidence="1">
        <text>Release of the N-terminal residue from a tripeptide.</text>
        <dbReference type="EC" id="3.4.11.4"/>
    </reaction>
</comment>
<dbReference type="GO" id="GO:0008237">
    <property type="term" value="F:metallopeptidase activity"/>
    <property type="evidence" value="ECO:0007669"/>
    <property type="project" value="UniProtKB-KW"/>
</dbReference>
<feature type="active site" description="Proton acceptor" evidence="10">
    <location>
        <position position="174"/>
    </location>
</feature>
<keyword evidence="8" id="KW-0482">Metalloprotease</keyword>
<dbReference type="PANTHER" id="PTHR42994">
    <property type="entry name" value="PEPTIDASE T"/>
    <property type="match status" value="1"/>
</dbReference>
<dbReference type="InterPro" id="IPR002933">
    <property type="entry name" value="Peptidase_M20"/>
</dbReference>
<keyword evidence="7 11" id="KW-0862">Zinc</keyword>
<dbReference type="PANTHER" id="PTHR42994:SF1">
    <property type="entry name" value="PEPTIDASE T"/>
    <property type="match status" value="1"/>
</dbReference>
<evidence type="ECO:0000256" key="9">
    <source>
        <dbReference type="NCBIfam" id="TIGR01882"/>
    </source>
</evidence>
<feature type="domain" description="Peptidase M20 dimerisation" evidence="12">
    <location>
        <begin position="206"/>
        <end position="299"/>
    </location>
</feature>
<dbReference type="GO" id="GO:0008270">
    <property type="term" value="F:zinc ion binding"/>
    <property type="evidence" value="ECO:0007669"/>
    <property type="project" value="InterPro"/>
</dbReference>
<dbReference type="Proteomes" id="UP000824175">
    <property type="component" value="Unassembled WGS sequence"/>
</dbReference>
<evidence type="ECO:0000256" key="10">
    <source>
        <dbReference type="PIRSR" id="PIRSR037215-1"/>
    </source>
</evidence>
<evidence type="ECO:0000256" key="1">
    <source>
        <dbReference type="ARBA" id="ARBA00000870"/>
    </source>
</evidence>
<feature type="binding site" evidence="11">
    <location>
        <position position="379"/>
    </location>
    <ligand>
        <name>Zn(2+)</name>
        <dbReference type="ChEBI" id="CHEBI:29105"/>
        <label>2</label>
    </ligand>
</feature>
<comment type="similarity">
    <text evidence="2">Belongs to the peptidase M20B family.</text>
</comment>
<dbReference type="NCBIfam" id="NF003976">
    <property type="entry name" value="PRK05469.1"/>
    <property type="match status" value="1"/>
</dbReference>
<dbReference type="GO" id="GO:0006508">
    <property type="term" value="P:proteolysis"/>
    <property type="evidence" value="ECO:0007669"/>
    <property type="project" value="UniProtKB-UniRule"/>
</dbReference>
<dbReference type="InterPro" id="IPR001261">
    <property type="entry name" value="ArgE/DapE_CS"/>
</dbReference>
<feature type="binding site" evidence="11">
    <location>
        <position position="175"/>
    </location>
    <ligand>
        <name>Zn(2+)</name>
        <dbReference type="ChEBI" id="CHEBI:29105"/>
        <label>2</label>
    </ligand>
</feature>
<evidence type="ECO:0000256" key="3">
    <source>
        <dbReference type="ARBA" id="ARBA00022438"/>
    </source>
</evidence>
<dbReference type="PROSITE" id="PS00759">
    <property type="entry name" value="ARGE_DAPE_CPG2_2"/>
    <property type="match status" value="1"/>
</dbReference>
<dbReference type="Pfam" id="PF07687">
    <property type="entry name" value="M20_dimer"/>
    <property type="match status" value="1"/>
</dbReference>
<evidence type="ECO:0000256" key="6">
    <source>
        <dbReference type="ARBA" id="ARBA00022801"/>
    </source>
</evidence>
<feature type="active site" evidence="10">
    <location>
        <position position="79"/>
    </location>
</feature>
<proteinExistence type="inferred from homology"/>
<gene>
    <name evidence="13" type="primary">pepT</name>
    <name evidence="13" type="ORF">IAD15_07775</name>
</gene>
<dbReference type="Pfam" id="PF01546">
    <property type="entry name" value="Peptidase_M20"/>
    <property type="match status" value="1"/>
</dbReference>
<evidence type="ECO:0000256" key="2">
    <source>
        <dbReference type="ARBA" id="ARBA00009692"/>
    </source>
</evidence>